<reference evidence="3 4" key="3">
    <citation type="submission" date="2020-08" db="EMBL/GenBank/DDBJ databases">
        <title>Genomic Encyclopedia of Type Strains, Phase IV (KMG-IV): sequencing the most valuable type-strain genomes for metagenomic binning, comparative biology and taxonomic classification.</title>
        <authorList>
            <person name="Goeker M."/>
        </authorList>
    </citation>
    <scope>NUCLEOTIDE SEQUENCE [LARGE SCALE GENOMIC DNA]</scope>
    <source>
        <strain evidence="3 4">DSM 24105</strain>
    </source>
</reference>
<evidence type="ECO:0000313" key="3">
    <source>
        <dbReference type="EMBL" id="MBB3902125.1"/>
    </source>
</evidence>
<evidence type="ECO:0000313" key="4">
    <source>
        <dbReference type="Proteomes" id="UP000517759"/>
    </source>
</evidence>
<dbReference type="InterPro" id="IPR038740">
    <property type="entry name" value="BioF2-like_GNAT_dom"/>
</dbReference>
<gene>
    <name evidence="2" type="ORF">GCM10007884_25100</name>
    <name evidence="3" type="ORF">GGR33_001620</name>
</gene>
<dbReference type="Proteomes" id="UP001156881">
    <property type="component" value="Unassembled WGS sequence"/>
</dbReference>
<dbReference type="Gene3D" id="3.40.630.30">
    <property type="match status" value="1"/>
</dbReference>
<reference evidence="5" key="2">
    <citation type="journal article" date="2019" name="Int. J. Syst. Evol. Microbiol.">
        <title>The Global Catalogue of Microorganisms (GCM) 10K type strain sequencing project: providing services to taxonomists for standard genome sequencing and annotation.</title>
        <authorList>
            <consortium name="The Broad Institute Genomics Platform"/>
            <consortium name="The Broad Institute Genome Sequencing Center for Infectious Disease"/>
            <person name="Wu L."/>
            <person name="Ma J."/>
        </authorList>
    </citation>
    <scope>NUCLEOTIDE SEQUENCE [LARGE SCALE GENOMIC DNA]</scope>
    <source>
        <strain evidence="5">NBRC 107710</strain>
    </source>
</reference>
<dbReference type="Proteomes" id="UP000517759">
    <property type="component" value="Unassembled WGS sequence"/>
</dbReference>
<reference evidence="2" key="1">
    <citation type="journal article" date="2014" name="Int. J. Syst. Evol. Microbiol.">
        <title>Complete genome of a new Firmicutes species belonging to the dominant human colonic microbiota ('Ruminococcus bicirculans') reveals two chromosomes and a selective capacity to utilize plant glucans.</title>
        <authorList>
            <consortium name="NISC Comparative Sequencing Program"/>
            <person name="Wegmann U."/>
            <person name="Louis P."/>
            <person name="Goesmann A."/>
            <person name="Henrissat B."/>
            <person name="Duncan S.H."/>
            <person name="Flint H.J."/>
        </authorList>
    </citation>
    <scope>NUCLEOTIDE SEQUENCE</scope>
    <source>
        <strain evidence="2">NBRC 107710</strain>
    </source>
</reference>
<evidence type="ECO:0000259" key="1">
    <source>
        <dbReference type="Pfam" id="PF13480"/>
    </source>
</evidence>
<dbReference type="AlphaFoldDB" id="A0A7W6AF28"/>
<dbReference type="RefSeq" id="WP_183503783.1">
    <property type="nucleotide sequence ID" value="NZ_BSPG01000012.1"/>
</dbReference>
<dbReference type="EMBL" id="JACIDN010000003">
    <property type="protein sequence ID" value="MBB3902125.1"/>
    <property type="molecule type" value="Genomic_DNA"/>
</dbReference>
<keyword evidence="5" id="KW-1185">Reference proteome</keyword>
<proteinExistence type="predicted"/>
<name>A0A7W6AF28_9HYPH</name>
<dbReference type="GO" id="GO:0016740">
    <property type="term" value="F:transferase activity"/>
    <property type="evidence" value="ECO:0007669"/>
    <property type="project" value="UniProtKB-KW"/>
</dbReference>
<organism evidence="3 4">
    <name type="scientific">Methylobacterium brachythecii</name>
    <dbReference type="NCBI Taxonomy" id="1176177"/>
    <lineage>
        <taxon>Bacteria</taxon>
        <taxon>Pseudomonadati</taxon>
        <taxon>Pseudomonadota</taxon>
        <taxon>Alphaproteobacteria</taxon>
        <taxon>Hyphomicrobiales</taxon>
        <taxon>Methylobacteriaceae</taxon>
        <taxon>Methylobacterium</taxon>
    </lineage>
</organism>
<accession>A0A7W6AF28</accession>
<feature type="domain" description="BioF2-like acetyltransferase" evidence="1">
    <location>
        <begin position="191"/>
        <end position="337"/>
    </location>
</feature>
<protein>
    <submittedName>
        <fullName evidence="3">CelD/BcsL family acetyltransferase involved in cellulose biosynthesis</fullName>
    </submittedName>
</protein>
<evidence type="ECO:0000313" key="2">
    <source>
        <dbReference type="EMBL" id="GLS44522.1"/>
    </source>
</evidence>
<dbReference type="InterPro" id="IPR016181">
    <property type="entry name" value="Acyl_CoA_acyltransferase"/>
</dbReference>
<sequence length="392" mass="42859">MSATKTATAWPIFAGGAAGAAAYRVVVATDWTAARAAWEAALAAGTATPFQHGTVVDAWYRAMAGRPDVEPLIVSVYDDAGIHALSLALIRLGGGGRRVIAFADLGLIDYNAPILGPASPRDAAGAAQLWRALLRALPTAQLIDLRKMPERIADRPNPLALLGTLPCPLNGNVVRTGDDWNAYHHSLKRTVRKELERAWRVFERHPAAAFRPIDDPAERLHVLRAIEVQQPLRMESTHKTYVLDEPNAAAFYRNLVESPATKDAVILTALTAGEEVVAALLGLHHDGEYIMVRISNAEGVWSNASPGRIIIDKSMEWLHGRGHRHFDFSIGNYDYKRRFGVEPIALVDLVRPLGLRGLPAKAELHARAWLRRHPRARALAERALGRAPKTAP</sequence>
<comment type="caution">
    <text evidence="3">The sequence shown here is derived from an EMBL/GenBank/DDBJ whole genome shotgun (WGS) entry which is preliminary data.</text>
</comment>
<keyword evidence="3" id="KW-0808">Transferase</keyword>
<dbReference type="EMBL" id="BSPG01000012">
    <property type="protein sequence ID" value="GLS44522.1"/>
    <property type="molecule type" value="Genomic_DNA"/>
</dbReference>
<evidence type="ECO:0000313" key="5">
    <source>
        <dbReference type="Proteomes" id="UP001156881"/>
    </source>
</evidence>
<dbReference type="Pfam" id="PF13480">
    <property type="entry name" value="Acetyltransf_6"/>
    <property type="match status" value="1"/>
</dbReference>
<reference evidence="2" key="4">
    <citation type="submission" date="2023-01" db="EMBL/GenBank/DDBJ databases">
        <title>Draft genome sequence of Methylobacterium brachythecii strain NBRC 107710.</title>
        <authorList>
            <person name="Sun Q."/>
            <person name="Mori K."/>
        </authorList>
    </citation>
    <scope>NUCLEOTIDE SEQUENCE</scope>
    <source>
        <strain evidence="2">NBRC 107710</strain>
    </source>
</reference>
<dbReference type="SUPFAM" id="SSF55729">
    <property type="entry name" value="Acyl-CoA N-acyltransferases (Nat)"/>
    <property type="match status" value="1"/>
</dbReference>